<dbReference type="EnsemblPlants" id="Pp3c7_5250V3.2">
    <property type="protein sequence ID" value="Pp3c7_5250V3.2"/>
    <property type="gene ID" value="Pp3c7_5250"/>
</dbReference>
<reference evidence="2 3" key="1">
    <citation type="journal article" date="2008" name="Science">
        <title>The Physcomitrella genome reveals evolutionary insights into the conquest of land by plants.</title>
        <authorList>
            <person name="Rensing S."/>
            <person name="Lang D."/>
            <person name="Zimmer A."/>
            <person name="Terry A."/>
            <person name="Salamov A."/>
            <person name="Shapiro H."/>
            <person name="Nishiyama T."/>
            <person name="Perroud P.-F."/>
            <person name="Lindquist E."/>
            <person name="Kamisugi Y."/>
            <person name="Tanahashi T."/>
            <person name="Sakakibara K."/>
            <person name="Fujita T."/>
            <person name="Oishi K."/>
            <person name="Shin-I T."/>
            <person name="Kuroki Y."/>
            <person name="Toyoda A."/>
            <person name="Suzuki Y."/>
            <person name="Hashimoto A."/>
            <person name="Yamaguchi K."/>
            <person name="Sugano A."/>
            <person name="Kohara Y."/>
            <person name="Fujiyama A."/>
            <person name="Anterola A."/>
            <person name="Aoki S."/>
            <person name="Ashton N."/>
            <person name="Barbazuk W.B."/>
            <person name="Barker E."/>
            <person name="Bennetzen J."/>
            <person name="Bezanilla M."/>
            <person name="Blankenship R."/>
            <person name="Cho S.H."/>
            <person name="Dutcher S."/>
            <person name="Estelle M."/>
            <person name="Fawcett J.A."/>
            <person name="Gundlach H."/>
            <person name="Hanada K."/>
            <person name="Heyl A."/>
            <person name="Hicks K.A."/>
            <person name="Hugh J."/>
            <person name="Lohr M."/>
            <person name="Mayer K."/>
            <person name="Melkozernov A."/>
            <person name="Murata T."/>
            <person name="Nelson D."/>
            <person name="Pils B."/>
            <person name="Prigge M."/>
            <person name="Reiss B."/>
            <person name="Renner T."/>
            <person name="Rombauts S."/>
            <person name="Rushton P."/>
            <person name="Sanderfoot A."/>
            <person name="Schween G."/>
            <person name="Shiu S.-H."/>
            <person name="Stueber K."/>
            <person name="Theodoulou F.L."/>
            <person name="Tu H."/>
            <person name="Van de Peer Y."/>
            <person name="Verrier P.J."/>
            <person name="Waters E."/>
            <person name="Wood A."/>
            <person name="Yang L."/>
            <person name="Cove D."/>
            <person name="Cuming A."/>
            <person name="Hasebe M."/>
            <person name="Lucas S."/>
            <person name="Mishler D.B."/>
            <person name="Reski R."/>
            <person name="Grigoriev I."/>
            <person name="Quatrano R.S."/>
            <person name="Boore J.L."/>
        </authorList>
    </citation>
    <scope>NUCLEOTIDE SEQUENCE [LARGE SCALE GENOMIC DNA]</scope>
    <source>
        <strain evidence="2 3">cv. Gransden 2004</strain>
    </source>
</reference>
<organism evidence="2 3">
    <name type="scientific">Physcomitrium patens</name>
    <name type="common">Spreading-leaved earth moss</name>
    <name type="synonym">Physcomitrella patens</name>
    <dbReference type="NCBI Taxonomy" id="3218"/>
    <lineage>
        <taxon>Eukaryota</taxon>
        <taxon>Viridiplantae</taxon>
        <taxon>Streptophyta</taxon>
        <taxon>Embryophyta</taxon>
        <taxon>Bryophyta</taxon>
        <taxon>Bryophytina</taxon>
        <taxon>Bryopsida</taxon>
        <taxon>Funariidae</taxon>
        <taxon>Funariales</taxon>
        <taxon>Funariaceae</taxon>
        <taxon>Physcomitrium</taxon>
    </lineage>
</organism>
<dbReference type="Proteomes" id="UP000006727">
    <property type="component" value="Chromosome 7"/>
</dbReference>
<reference evidence="2 3" key="2">
    <citation type="journal article" date="2018" name="Plant J.">
        <title>The Physcomitrella patens chromosome-scale assembly reveals moss genome structure and evolution.</title>
        <authorList>
            <person name="Lang D."/>
            <person name="Ullrich K.K."/>
            <person name="Murat F."/>
            <person name="Fuchs J."/>
            <person name="Jenkins J."/>
            <person name="Haas F.B."/>
            <person name="Piednoel M."/>
            <person name="Gundlach H."/>
            <person name="Van Bel M."/>
            <person name="Meyberg R."/>
            <person name="Vives C."/>
            <person name="Morata J."/>
            <person name="Symeonidi A."/>
            <person name="Hiss M."/>
            <person name="Muchero W."/>
            <person name="Kamisugi Y."/>
            <person name="Saleh O."/>
            <person name="Blanc G."/>
            <person name="Decker E.L."/>
            <person name="van Gessel N."/>
            <person name="Grimwood J."/>
            <person name="Hayes R.D."/>
            <person name="Graham S.W."/>
            <person name="Gunter L.E."/>
            <person name="McDaniel S.F."/>
            <person name="Hoernstein S.N.W."/>
            <person name="Larsson A."/>
            <person name="Li F.W."/>
            <person name="Perroud P.F."/>
            <person name="Phillips J."/>
            <person name="Ranjan P."/>
            <person name="Rokshar D.S."/>
            <person name="Rothfels C.J."/>
            <person name="Schneider L."/>
            <person name="Shu S."/>
            <person name="Stevenson D.W."/>
            <person name="Thummler F."/>
            <person name="Tillich M."/>
            <person name="Villarreal Aguilar J.C."/>
            <person name="Widiez T."/>
            <person name="Wong G.K."/>
            <person name="Wymore A."/>
            <person name="Zhang Y."/>
            <person name="Zimmer A.D."/>
            <person name="Quatrano R.S."/>
            <person name="Mayer K.F.X."/>
            <person name="Goodstein D."/>
            <person name="Casacuberta J.M."/>
            <person name="Vandepoele K."/>
            <person name="Reski R."/>
            <person name="Cuming A.C."/>
            <person name="Tuskan G.A."/>
            <person name="Maumus F."/>
            <person name="Salse J."/>
            <person name="Schmutz J."/>
            <person name="Rensing S.A."/>
        </authorList>
    </citation>
    <scope>NUCLEOTIDE SEQUENCE [LARGE SCALE GENOMIC DNA]</scope>
    <source>
        <strain evidence="2 3">cv. Gransden 2004</strain>
    </source>
</reference>
<dbReference type="Gramene" id="Pp3c7_5250V3.2">
    <property type="protein sequence ID" value="Pp3c7_5250V3.2"/>
    <property type="gene ID" value="Pp3c7_5250"/>
</dbReference>
<evidence type="ECO:0000256" key="1">
    <source>
        <dbReference type="SAM" id="MobiDB-lite"/>
    </source>
</evidence>
<feature type="region of interest" description="Disordered" evidence="1">
    <location>
        <begin position="157"/>
        <end position="216"/>
    </location>
</feature>
<accession>A0A7I4E8H5</accession>
<keyword evidence="3" id="KW-1185">Reference proteome</keyword>
<dbReference type="EMBL" id="ABEU02000007">
    <property type="status" value="NOT_ANNOTATED_CDS"/>
    <property type="molecule type" value="Genomic_DNA"/>
</dbReference>
<sequence length="347" mass="40977">MAGEYTREIESIEENKKKGWMMTGKNLIQRRTTKQLIEDALLTRFHVQEERQEKNRREFVAKKVQELLILRRQQRDFIFEKFHASMHATKLKEQYASAMQRALRASWHNILGLEFIREQKEDKDSEVATHFNKYQSEEAAKDIAEFETKTGFELGAEVASAPPSGGKKPPPNQTPKKKMSKTVQPVEEPPFKLDPKSLEEKRKTEEKEELEAQEGQRMIDEEESMRYAEEYATVRAAQEAEEAEKQHLLKEQEMVAQDTWLAQHQELEKKNLADLAVIRTQEHELCMMYFNDKADEINEEYNRWRVDIQAKREKRLQKHSDFCFDIVLQVLNLRACSYVDVNCCYRI</sequence>
<reference evidence="2" key="3">
    <citation type="submission" date="2020-12" db="UniProtKB">
        <authorList>
            <consortium name="EnsemblPlants"/>
        </authorList>
    </citation>
    <scope>IDENTIFICATION</scope>
</reference>
<evidence type="ECO:0000313" key="3">
    <source>
        <dbReference type="Proteomes" id="UP000006727"/>
    </source>
</evidence>
<protein>
    <submittedName>
        <fullName evidence="2">Uncharacterized protein</fullName>
    </submittedName>
</protein>
<name>A0A7I4E8H5_PHYPA</name>
<dbReference type="AlphaFoldDB" id="A0A7I4E8H5"/>
<proteinExistence type="predicted"/>
<feature type="compositionally biased region" description="Basic and acidic residues" evidence="1">
    <location>
        <begin position="189"/>
        <end position="206"/>
    </location>
</feature>
<evidence type="ECO:0000313" key="2">
    <source>
        <dbReference type="EnsemblPlants" id="Pp3c7_5250V3.2"/>
    </source>
</evidence>